<keyword evidence="8" id="KW-0547">Nucleotide-binding</keyword>
<dbReference type="GO" id="GO:0005886">
    <property type="term" value="C:plasma membrane"/>
    <property type="evidence" value="ECO:0007669"/>
    <property type="project" value="UniProtKB-SubCell"/>
</dbReference>
<keyword evidence="5" id="KW-0597">Phosphoprotein</keyword>
<dbReference type="InterPro" id="IPR004358">
    <property type="entry name" value="Sig_transdc_His_kin-like_C"/>
</dbReference>
<dbReference type="GO" id="GO:0005524">
    <property type="term" value="F:ATP binding"/>
    <property type="evidence" value="ECO:0007669"/>
    <property type="project" value="UniProtKB-KW"/>
</dbReference>
<evidence type="ECO:0000256" key="7">
    <source>
        <dbReference type="ARBA" id="ARBA00022692"/>
    </source>
</evidence>
<feature type="compositionally biased region" description="Low complexity" evidence="15">
    <location>
        <begin position="1"/>
        <end position="15"/>
    </location>
</feature>
<dbReference type="InterPro" id="IPR003594">
    <property type="entry name" value="HATPase_dom"/>
</dbReference>
<evidence type="ECO:0000256" key="15">
    <source>
        <dbReference type="SAM" id="MobiDB-lite"/>
    </source>
</evidence>
<evidence type="ECO:0000256" key="10">
    <source>
        <dbReference type="ARBA" id="ARBA00022840"/>
    </source>
</evidence>
<evidence type="ECO:0000256" key="12">
    <source>
        <dbReference type="ARBA" id="ARBA00023012"/>
    </source>
</evidence>
<evidence type="ECO:0000256" key="2">
    <source>
        <dbReference type="ARBA" id="ARBA00004651"/>
    </source>
</evidence>
<dbReference type="OrthoDB" id="9792686at2"/>
<proteinExistence type="predicted"/>
<reference evidence="18 19" key="1">
    <citation type="submission" date="2017-02" db="EMBL/GenBank/DDBJ databases">
        <authorList>
            <person name="Peterson S.W."/>
        </authorList>
    </citation>
    <scope>NUCLEOTIDE SEQUENCE [LARGE SCALE GENOMIC DNA]</scope>
    <source>
        <strain evidence="18 19">VKM Ac-2059</strain>
    </source>
</reference>
<evidence type="ECO:0000313" key="19">
    <source>
        <dbReference type="Proteomes" id="UP000190857"/>
    </source>
</evidence>
<keyword evidence="12" id="KW-0902">Two-component regulatory system</keyword>
<dbReference type="SUPFAM" id="SSF55890">
    <property type="entry name" value="Sporulation response regulatory protein Spo0B"/>
    <property type="match status" value="1"/>
</dbReference>
<feature type="transmembrane region" description="Helical" evidence="16">
    <location>
        <begin position="208"/>
        <end position="229"/>
    </location>
</feature>
<comment type="catalytic activity">
    <reaction evidence="1">
        <text>ATP + protein L-histidine = ADP + protein N-phospho-L-histidine.</text>
        <dbReference type="EC" id="2.7.13.3"/>
    </reaction>
</comment>
<dbReference type="SUPFAM" id="SSF55874">
    <property type="entry name" value="ATPase domain of HSP90 chaperone/DNA topoisomerase II/histidine kinase"/>
    <property type="match status" value="1"/>
</dbReference>
<keyword evidence="9 18" id="KW-0418">Kinase</keyword>
<dbReference type="Pfam" id="PF14689">
    <property type="entry name" value="SPOB_a"/>
    <property type="match status" value="1"/>
</dbReference>
<keyword evidence="4" id="KW-1003">Cell membrane</keyword>
<dbReference type="SUPFAM" id="SSF55785">
    <property type="entry name" value="PYP-like sensor domain (PAS domain)"/>
    <property type="match status" value="1"/>
</dbReference>
<keyword evidence="19" id="KW-1185">Reference proteome</keyword>
<evidence type="ECO:0000256" key="13">
    <source>
        <dbReference type="ARBA" id="ARBA00023136"/>
    </source>
</evidence>
<evidence type="ECO:0000256" key="4">
    <source>
        <dbReference type="ARBA" id="ARBA00022475"/>
    </source>
</evidence>
<dbReference type="PANTHER" id="PTHR42878:SF7">
    <property type="entry name" value="SENSOR HISTIDINE KINASE GLRK"/>
    <property type="match status" value="1"/>
</dbReference>
<dbReference type="GO" id="GO:0000155">
    <property type="term" value="F:phosphorelay sensor kinase activity"/>
    <property type="evidence" value="ECO:0007669"/>
    <property type="project" value="InterPro"/>
</dbReference>
<dbReference type="Gene3D" id="1.10.287.130">
    <property type="match status" value="1"/>
</dbReference>
<evidence type="ECO:0000256" key="9">
    <source>
        <dbReference type="ARBA" id="ARBA00022777"/>
    </source>
</evidence>
<evidence type="ECO:0000256" key="11">
    <source>
        <dbReference type="ARBA" id="ARBA00022989"/>
    </source>
</evidence>
<dbReference type="PRINTS" id="PR00344">
    <property type="entry name" value="BCTRLSENSOR"/>
</dbReference>
<dbReference type="Gene3D" id="3.30.565.10">
    <property type="entry name" value="Histidine kinase-like ATPase, C-terminal domain"/>
    <property type="match status" value="1"/>
</dbReference>
<protein>
    <recommendedName>
        <fullName evidence="14">Sensor-like histidine kinase SenX3</fullName>
        <ecNumber evidence="3">2.7.13.3</ecNumber>
    </recommendedName>
</protein>
<comment type="subcellular location">
    <subcellularLocation>
        <location evidence="2">Cell membrane</location>
        <topology evidence="2">Multi-pass membrane protein</topology>
    </subcellularLocation>
</comment>
<dbReference type="GO" id="GO:0030295">
    <property type="term" value="F:protein kinase activator activity"/>
    <property type="evidence" value="ECO:0007669"/>
    <property type="project" value="TreeGrafter"/>
</dbReference>
<dbReference type="InterPro" id="IPR050351">
    <property type="entry name" value="BphY/WalK/GraS-like"/>
</dbReference>
<keyword evidence="10" id="KW-0067">ATP-binding</keyword>
<keyword evidence="7 16" id="KW-0812">Transmembrane</keyword>
<accession>A0A1T5KXR5</accession>
<feature type="region of interest" description="Disordered" evidence="15">
    <location>
        <begin position="1"/>
        <end position="24"/>
    </location>
</feature>
<dbReference type="AlphaFoldDB" id="A0A1T5KXR5"/>
<organism evidence="18 19">
    <name type="scientific">Okibacterium fritillariae</name>
    <dbReference type="NCBI Taxonomy" id="123320"/>
    <lineage>
        <taxon>Bacteria</taxon>
        <taxon>Bacillati</taxon>
        <taxon>Actinomycetota</taxon>
        <taxon>Actinomycetes</taxon>
        <taxon>Micrococcales</taxon>
        <taxon>Microbacteriaceae</taxon>
        <taxon>Okibacterium</taxon>
    </lineage>
</organism>
<dbReference type="InterPro" id="IPR029151">
    <property type="entry name" value="Sensor-like_sf"/>
</dbReference>
<dbReference type="Gene3D" id="3.30.450.20">
    <property type="entry name" value="PAS domain"/>
    <property type="match status" value="2"/>
</dbReference>
<keyword evidence="11 16" id="KW-1133">Transmembrane helix</keyword>
<dbReference type="InterPro" id="IPR016120">
    <property type="entry name" value="Sig_transdc_His_kin_SpoOB"/>
</dbReference>
<dbReference type="InterPro" id="IPR036890">
    <property type="entry name" value="HATPase_C_sf"/>
</dbReference>
<dbReference type="InterPro" id="IPR035965">
    <property type="entry name" value="PAS-like_dom_sf"/>
</dbReference>
<sequence length="585" mass="61448">MPGTPATRATRAPRTPRTPRTPPRAPLRFVTQVFILQVAVVLATVAISAGVFVWVGTGQLVREAEATALAIARSVAEDPDVRADVAEWSADPGTPSATELADGPLETVAENVRVRTGALFVVITDDQGIRLAHPNPDELGETVSTSPDVALAGREDVSWERGTLGDSARAKVPVLAPGAAPGSTDDVVGEISVGFAASTVFDTLGDEIAPVVIGALAALGVGVAASILIRRRLRRLTLGLQPEELRALVQDQEAVLSGVGEGVIGLGPDDRITVCNDQAARVLGVTDAVGHTLDDLDLPADFRALVRGDGAEQQLLLNGRVVFIDVRTVSRDGAHLGRVVIVRDRTDVEALSRKLDAVNAMTTALRVQRHEFANRLHAISGLIATGEHDQAERYLADVLNHGPLKYPVEHADRLTEPYLQAFLGAKGIEASEKGVLLTIGAETLVTGRVVAAEDVTTVLGNLIDNAVAAAVAGQVSPAWVEVEVLDDGADLYLSVMDSGNGVDAREEDGGRAEPDPDAVHGLGFGLPLSRDIARRSGGDLWLASRGVPDEHGAVFCVRLPGAVEPVEPDRPDRPARPDIPNEGTP</sequence>
<evidence type="ECO:0000256" key="6">
    <source>
        <dbReference type="ARBA" id="ARBA00022679"/>
    </source>
</evidence>
<dbReference type="RefSeq" id="WP_079728628.1">
    <property type="nucleotide sequence ID" value="NZ_FUZP01000003.1"/>
</dbReference>
<dbReference type="PANTHER" id="PTHR42878">
    <property type="entry name" value="TWO-COMPONENT HISTIDINE KINASE"/>
    <property type="match status" value="1"/>
</dbReference>
<feature type="compositionally biased region" description="Basic and acidic residues" evidence="15">
    <location>
        <begin position="567"/>
        <end position="576"/>
    </location>
</feature>
<feature type="transmembrane region" description="Helical" evidence="16">
    <location>
        <begin position="33"/>
        <end position="55"/>
    </location>
</feature>
<keyword evidence="6" id="KW-0808">Transferase</keyword>
<evidence type="ECO:0000259" key="17">
    <source>
        <dbReference type="PROSITE" id="PS50109"/>
    </source>
</evidence>
<dbReference type="SMART" id="SM00387">
    <property type="entry name" value="HATPase_c"/>
    <property type="match status" value="1"/>
</dbReference>
<name>A0A1T5KXR5_9MICO</name>
<dbReference type="Pfam" id="PF02518">
    <property type="entry name" value="HATPase_c"/>
    <property type="match status" value="1"/>
</dbReference>
<evidence type="ECO:0000256" key="8">
    <source>
        <dbReference type="ARBA" id="ARBA00022741"/>
    </source>
</evidence>
<evidence type="ECO:0000256" key="3">
    <source>
        <dbReference type="ARBA" id="ARBA00012438"/>
    </source>
</evidence>
<feature type="domain" description="Histidine kinase" evidence="17">
    <location>
        <begin position="458"/>
        <end position="563"/>
    </location>
</feature>
<evidence type="ECO:0000256" key="16">
    <source>
        <dbReference type="SAM" id="Phobius"/>
    </source>
</evidence>
<evidence type="ECO:0000256" key="14">
    <source>
        <dbReference type="ARBA" id="ARBA00039401"/>
    </source>
</evidence>
<dbReference type="STRING" id="123320.SAMN06309945_2598"/>
<dbReference type="Proteomes" id="UP000190857">
    <property type="component" value="Unassembled WGS sequence"/>
</dbReference>
<evidence type="ECO:0000256" key="1">
    <source>
        <dbReference type="ARBA" id="ARBA00000085"/>
    </source>
</evidence>
<dbReference type="EC" id="2.7.13.3" evidence="3"/>
<keyword evidence="13 16" id="KW-0472">Membrane</keyword>
<dbReference type="PROSITE" id="PS50109">
    <property type="entry name" value="HIS_KIN"/>
    <property type="match status" value="1"/>
</dbReference>
<dbReference type="EMBL" id="FUZP01000003">
    <property type="protein sequence ID" value="SKC68179.1"/>
    <property type="molecule type" value="Genomic_DNA"/>
</dbReference>
<feature type="region of interest" description="Disordered" evidence="15">
    <location>
        <begin position="561"/>
        <end position="585"/>
    </location>
</feature>
<dbReference type="GO" id="GO:0000156">
    <property type="term" value="F:phosphorelay response regulator activity"/>
    <property type="evidence" value="ECO:0007669"/>
    <property type="project" value="TreeGrafter"/>
</dbReference>
<dbReference type="SUPFAM" id="SSF103190">
    <property type="entry name" value="Sensory domain-like"/>
    <property type="match status" value="1"/>
</dbReference>
<dbReference type="InterPro" id="IPR039506">
    <property type="entry name" value="SPOB_a"/>
</dbReference>
<dbReference type="InterPro" id="IPR000014">
    <property type="entry name" value="PAS"/>
</dbReference>
<dbReference type="InterPro" id="IPR033463">
    <property type="entry name" value="sCache_3"/>
</dbReference>
<dbReference type="InterPro" id="IPR005467">
    <property type="entry name" value="His_kinase_dom"/>
</dbReference>
<dbReference type="CDD" id="cd00130">
    <property type="entry name" value="PAS"/>
    <property type="match status" value="1"/>
</dbReference>
<gene>
    <name evidence="18" type="ORF">SAMN06309945_2598</name>
</gene>
<dbReference type="GO" id="GO:0007234">
    <property type="term" value="P:osmosensory signaling via phosphorelay pathway"/>
    <property type="evidence" value="ECO:0007669"/>
    <property type="project" value="TreeGrafter"/>
</dbReference>
<evidence type="ECO:0000256" key="5">
    <source>
        <dbReference type="ARBA" id="ARBA00022553"/>
    </source>
</evidence>
<dbReference type="Pfam" id="PF17203">
    <property type="entry name" value="sCache_3_2"/>
    <property type="match status" value="1"/>
</dbReference>
<evidence type="ECO:0000313" key="18">
    <source>
        <dbReference type="EMBL" id="SKC68179.1"/>
    </source>
</evidence>